<dbReference type="AlphaFoldDB" id="A0ABC8R559"/>
<gene>
    <name evidence="2" type="ORF">ILEXP_LOCUS7268</name>
</gene>
<accession>A0ABC8R559</accession>
<name>A0ABC8R559_9AQUA</name>
<feature type="domain" description="C2" evidence="1">
    <location>
        <begin position="1"/>
        <end position="113"/>
    </location>
</feature>
<dbReference type="CDD" id="cd04051">
    <property type="entry name" value="C2_SRC2_like"/>
    <property type="match status" value="1"/>
</dbReference>
<dbReference type="SUPFAM" id="SSF49562">
    <property type="entry name" value="C2 domain (Calcium/lipid-binding domain, CaLB)"/>
    <property type="match status" value="2"/>
</dbReference>
<dbReference type="InterPro" id="IPR000008">
    <property type="entry name" value="C2_dom"/>
</dbReference>
<proteinExistence type="predicted"/>
<dbReference type="PANTHER" id="PTHR32246:SF22">
    <property type="entry name" value="C2 DOMAIN-CONTAINING PROTEIN"/>
    <property type="match status" value="1"/>
</dbReference>
<evidence type="ECO:0000259" key="1">
    <source>
        <dbReference type="PROSITE" id="PS50004"/>
    </source>
</evidence>
<evidence type="ECO:0000313" key="2">
    <source>
        <dbReference type="EMBL" id="CAK9139852.1"/>
    </source>
</evidence>
<dbReference type="Pfam" id="PF00168">
    <property type="entry name" value="C2"/>
    <property type="match status" value="1"/>
</dbReference>
<dbReference type="SMART" id="SM00239">
    <property type="entry name" value="C2"/>
    <property type="match status" value="1"/>
</dbReference>
<organism evidence="2 3">
    <name type="scientific">Ilex paraguariensis</name>
    <name type="common">yerba mate</name>
    <dbReference type="NCBI Taxonomy" id="185542"/>
    <lineage>
        <taxon>Eukaryota</taxon>
        <taxon>Viridiplantae</taxon>
        <taxon>Streptophyta</taxon>
        <taxon>Embryophyta</taxon>
        <taxon>Tracheophyta</taxon>
        <taxon>Spermatophyta</taxon>
        <taxon>Magnoliopsida</taxon>
        <taxon>eudicotyledons</taxon>
        <taxon>Gunneridae</taxon>
        <taxon>Pentapetalae</taxon>
        <taxon>asterids</taxon>
        <taxon>campanulids</taxon>
        <taxon>Aquifoliales</taxon>
        <taxon>Aquifoliaceae</taxon>
        <taxon>Ilex</taxon>
    </lineage>
</organism>
<protein>
    <recommendedName>
        <fullName evidence="1">C2 domain-containing protein</fullName>
    </recommendedName>
</protein>
<dbReference type="Gene3D" id="2.60.40.150">
    <property type="entry name" value="C2 domain"/>
    <property type="match status" value="2"/>
</dbReference>
<keyword evidence="3" id="KW-1185">Reference proteome</keyword>
<dbReference type="EMBL" id="CAUOFW020000995">
    <property type="protein sequence ID" value="CAK9139852.1"/>
    <property type="molecule type" value="Genomic_DNA"/>
</dbReference>
<reference evidence="2 3" key="1">
    <citation type="submission" date="2024-02" db="EMBL/GenBank/DDBJ databases">
        <authorList>
            <person name="Vignale AGUSTIN F."/>
            <person name="Sosa J E."/>
            <person name="Modenutti C."/>
        </authorList>
    </citation>
    <scope>NUCLEOTIDE SEQUENCE [LARGE SCALE GENOMIC DNA]</scope>
</reference>
<dbReference type="InterPro" id="IPR035892">
    <property type="entry name" value="C2_domain_sf"/>
</dbReference>
<dbReference type="PANTHER" id="PTHR32246">
    <property type="entry name" value="INGRESSION PROTEIN FIC1"/>
    <property type="match status" value="1"/>
</dbReference>
<dbReference type="InterPro" id="IPR044750">
    <property type="entry name" value="C2_SRC2/BAP"/>
</dbReference>
<sequence length="211" mass="24291">MGYVKFELNLQSASNLQNIRRLFGRMKVYARVTVNDDGSTLIKTPVDKTGGTNPVWEFQAKYIINKSAFRPQDDTMLTIRLYYKRSRGGDGYIGEVRVPLKELFQRSNQDHIHSASNTKDLRRLFGKMKVYARVKVKDDANTVAENPVDMNGKTNPVWNFRAKYILSKSAVQRDGTMLTVKLYYRRSFGRDGYIGEVRVFIVKTIGMKNTQ</sequence>
<evidence type="ECO:0000313" key="3">
    <source>
        <dbReference type="Proteomes" id="UP001642360"/>
    </source>
</evidence>
<comment type="caution">
    <text evidence="2">The sequence shown here is derived from an EMBL/GenBank/DDBJ whole genome shotgun (WGS) entry which is preliminary data.</text>
</comment>
<dbReference type="PROSITE" id="PS50004">
    <property type="entry name" value="C2"/>
    <property type="match status" value="1"/>
</dbReference>
<dbReference type="Proteomes" id="UP001642360">
    <property type="component" value="Unassembled WGS sequence"/>
</dbReference>